<evidence type="ECO:0000256" key="2">
    <source>
        <dbReference type="ARBA" id="ARBA00023157"/>
    </source>
</evidence>
<dbReference type="GO" id="GO:0052689">
    <property type="term" value="F:carboxylic ester hydrolase activity"/>
    <property type="evidence" value="ECO:0007669"/>
    <property type="project" value="UniProtKB-ARBA"/>
</dbReference>
<reference evidence="3" key="1">
    <citation type="submission" date="2021-01" db="EMBL/GenBank/DDBJ databases">
        <authorList>
            <person name="Kaushik A."/>
        </authorList>
    </citation>
    <scope>NUCLEOTIDE SEQUENCE</scope>
    <source>
        <strain evidence="3">AG2-2IIIB</strain>
    </source>
</reference>
<keyword evidence="2" id="KW-1015">Disulfide bond</keyword>
<evidence type="ECO:0000256" key="1">
    <source>
        <dbReference type="ARBA" id="ARBA00022801"/>
    </source>
</evidence>
<dbReference type="InterPro" id="IPR029058">
    <property type="entry name" value="AB_hydrolase_fold"/>
</dbReference>
<gene>
    <name evidence="3" type="ORF">RDB_LOCUS124340</name>
</gene>
<sequence>MPPGPLKSQAWVLLADLFLQHWRMRFQAFERTTSYGVPYNTSVEFNKTIQEGAALTANHLRDQADHCPNQRFVLSGLSKGAMVMHSTKLENDIKSKVLAVLVFGDPWRPIGDFNNSWPIDSPLINLNPRNGTLNTENVISFCNVGDTICETGTADPNSIPLPHLVYPTDGSVGIAVAFVRSKVQQ</sequence>
<evidence type="ECO:0000313" key="3">
    <source>
        <dbReference type="EMBL" id="CAE6486727.1"/>
    </source>
</evidence>
<evidence type="ECO:0000313" key="4">
    <source>
        <dbReference type="Proteomes" id="UP000663843"/>
    </source>
</evidence>
<dbReference type="SUPFAM" id="SSF53474">
    <property type="entry name" value="alpha/beta-Hydrolases"/>
    <property type="match status" value="1"/>
</dbReference>
<dbReference type="Pfam" id="PF01083">
    <property type="entry name" value="Cutinase"/>
    <property type="match status" value="1"/>
</dbReference>
<dbReference type="Gene3D" id="3.40.50.1820">
    <property type="entry name" value="alpha/beta hydrolase"/>
    <property type="match status" value="1"/>
</dbReference>
<dbReference type="SMART" id="SM01110">
    <property type="entry name" value="Cutinase"/>
    <property type="match status" value="1"/>
</dbReference>
<dbReference type="Proteomes" id="UP000663843">
    <property type="component" value="Unassembled WGS sequence"/>
</dbReference>
<dbReference type="InterPro" id="IPR000675">
    <property type="entry name" value="Cutinase/axe"/>
</dbReference>
<organism evidence="3 4">
    <name type="scientific">Rhizoctonia solani</name>
    <dbReference type="NCBI Taxonomy" id="456999"/>
    <lineage>
        <taxon>Eukaryota</taxon>
        <taxon>Fungi</taxon>
        <taxon>Dikarya</taxon>
        <taxon>Basidiomycota</taxon>
        <taxon>Agaricomycotina</taxon>
        <taxon>Agaricomycetes</taxon>
        <taxon>Cantharellales</taxon>
        <taxon>Ceratobasidiaceae</taxon>
        <taxon>Rhizoctonia</taxon>
    </lineage>
</organism>
<dbReference type="PANTHER" id="PTHR33630">
    <property type="entry name" value="CUTINASE RV1984C-RELATED-RELATED"/>
    <property type="match status" value="1"/>
</dbReference>
<evidence type="ECO:0008006" key="5">
    <source>
        <dbReference type="Google" id="ProtNLM"/>
    </source>
</evidence>
<accession>A0A8H3CI18</accession>
<proteinExistence type="predicted"/>
<dbReference type="EMBL" id="CAJMWT010004206">
    <property type="protein sequence ID" value="CAE6486727.1"/>
    <property type="molecule type" value="Genomic_DNA"/>
</dbReference>
<dbReference type="PANTHER" id="PTHR33630:SF9">
    <property type="entry name" value="CUTINASE 4"/>
    <property type="match status" value="1"/>
</dbReference>
<name>A0A8H3CI18_9AGAM</name>
<protein>
    <recommendedName>
        <fullName evidence="5">Cutinase</fullName>
    </recommendedName>
</protein>
<keyword evidence="1" id="KW-0378">Hydrolase</keyword>
<dbReference type="AlphaFoldDB" id="A0A8H3CI18"/>
<comment type="caution">
    <text evidence="3">The sequence shown here is derived from an EMBL/GenBank/DDBJ whole genome shotgun (WGS) entry which is preliminary data.</text>
</comment>